<organism evidence="8 9">
    <name type="scientific">Glossina pallidipes</name>
    <name type="common">Tsetse fly</name>
    <dbReference type="NCBI Taxonomy" id="7398"/>
    <lineage>
        <taxon>Eukaryota</taxon>
        <taxon>Metazoa</taxon>
        <taxon>Ecdysozoa</taxon>
        <taxon>Arthropoda</taxon>
        <taxon>Hexapoda</taxon>
        <taxon>Insecta</taxon>
        <taxon>Pterygota</taxon>
        <taxon>Neoptera</taxon>
        <taxon>Endopterygota</taxon>
        <taxon>Diptera</taxon>
        <taxon>Brachycera</taxon>
        <taxon>Muscomorpha</taxon>
        <taxon>Hippoboscoidea</taxon>
        <taxon>Glossinidae</taxon>
        <taxon>Glossina</taxon>
    </lineage>
</organism>
<reference evidence="9" key="1">
    <citation type="submission" date="2014-03" db="EMBL/GenBank/DDBJ databases">
        <authorList>
            <person name="Aksoy S."/>
            <person name="Warren W."/>
            <person name="Wilson R.K."/>
        </authorList>
    </citation>
    <scope>NUCLEOTIDE SEQUENCE [LARGE SCALE GENOMIC DNA]</scope>
    <source>
        <strain evidence="9">IAEA</strain>
    </source>
</reference>
<accession>A0A1A9ZUL7</accession>
<dbReference type="SUPFAM" id="SSF53474">
    <property type="entry name" value="alpha/beta-Hydrolases"/>
    <property type="match status" value="1"/>
</dbReference>
<dbReference type="Pfam" id="PF00135">
    <property type="entry name" value="COesterase"/>
    <property type="match status" value="2"/>
</dbReference>
<evidence type="ECO:0000256" key="3">
    <source>
        <dbReference type="ARBA" id="ARBA00022801"/>
    </source>
</evidence>
<name>A0A1A9ZUL7_GLOPL</name>
<dbReference type="STRING" id="7398.A0A1A9ZUL7"/>
<dbReference type="AlphaFoldDB" id="A0A1A9ZUL7"/>
<keyword evidence="3 6" id="KW-0378">Hydrolase</keyword>
<proteinExistence type="inferred from homology"/>
<dbReference type="PANTHER" id="PTHR43142:SF1">
    <property type="entry name" value="CARBOXYLIC ESTER HYDROLASE"/>
    <property type="match status" value="1"/>
</dbReference>
<keyword evidence="5" id="KW-0325">Glycoprotein</keyword>
<dbReference type="PANTHER" id="PTHR43142">
    <property type="entry name" value="CARBOXYLIC ESTER HYDROLASE"/>
    <property type="match status" value="1"/>
</dbReference>
<evidence type="ECO:0000256" key="1">
    <source>
        <dbReference type="ARBA" id="ARBA00005964"/>
    </source>
</evidence>
<dbReference type="EC" id="3.1.1.-" evidence="6"/>
<evidence type="ECO:0000259" key="7">
    <source>
        <dbReference type="Pfam" id="PF00135"/>
    </source>
</evidence>
<dbReference type="InterPro" id="IPR029058">
    <property type="entry name" value="AB_hydrolase_fold"/>
</dbReference>
<dbReference type="Gene3D" id="3.40.50.1820">
    <property type="entry name" value="alpha/beta hydrolase"/>
    <property type="match status" value="1"/>
</dbReference>
<dbReference type="PROSITE" id="PS00122">
    <property type="entry name" value="CARBOXYLESTERASE_B_1"/>
    <property type="match status" value="1"/>
</dbReference>
<evidence type="ECO:0000256" key="5">
    <source>
        <dbReference type="ARBA" id="ARBA00023180"/>
    </source>
</evidence>
<dbReference type="InterPro" id="IPR002018">
    <property type="entry name" value="CarbesteraseB"/>
</dbReference>
<sequence>MKFPNKFPIDEIISWYSRMVDFKVQQRRYRTSEKIIVSTTYGPIKGVKRKTIYGDSYYSFEGIPFAKPPLGDLRYKAPLPPDSWTEVRSCTSVGPKPLQKHFVFQMTEATRDLYSPDYLLREEVVVVSITYRVGPFGFLSLQDRDIEVPGNAGLKDQVMALRWIKANCSRFGGDSENITLFGDSAGAASVHYMMLTEQTRNLFHKAICMSGCALSPWAVTPQRNWPYRLAKAAGYTGDDNELAVFEFLNQAKGADIVKANEDLCTDEEKRERIGFSFGPVIEPYLTQHCVVPKPPTEMMRTAWGNTIPMIIGGVSNEGLLLYTETKNNPKLLNELGDCRYVVPLELNLDRDSELCQQYGYQLKTTYYVLSRLEYASSAPTYLYRFDFDSKHFNHLRIISCGKKVRGTCHGDDLSYIFYNSVARKLKKHTKEYKCIERLVGMWTQFAASSNPNYEKDQNELWLPVTMASLEKNQLKCLNIADDLKIIEVPDMDKLLI</sequence>
<comment type="similarity">
    <text evidence="1 6">Belongs to the type-B carboxylesterase/lipase family.</text>
</comment>
<evidence type="ECO:0000256" key="6">
    <source>
        <dbReference type="RuleBase" id="RU361235"/>
    </source>
</evidence>
<feature type="domain" description="Carboxylesterase type B" evidence="7">
    <location>
        <begin position="106"/>
        <end position="332"/>
    </location>
</feature>
<dbReference type="VEuPathDB" id="VectorBase:GPAI025587"/>
<feature type="domain" description="Carboxylesterase type B" evidence="7">
    <location>
        <begin position="371"/>
        <end position="479"/>
    </location>
</feature>
<evidence type="ECO:0000256" key="4">
    <source>
        <dbReference type="ARBA" id="ARBA00023157"/>
    </source>
</evidence>
<evidence type="ECO:0000256" key="2">
    <source>
        <dbReference type="ARBA" id="ARBA00022487"/>
    </source>
</evidence>
<evidence type="ECO:0000313" key="8">
    <source>
        <dbReference type="EnsemblMetazoa" id="GPAI025587-PA"/>
    </source>
</evidence>
<dbReference type="Proteomes" id="UP000092445">
    <property type="component" value="Unassembled WGS sequence"/>
</dbReference>
<protein>
    <recommendedName>
        <fullName evidence="6">Carboxylic ester hydrolase</fullName>
        <ecNumber evidence="6">3.1.1.-</ecNumber>
    </recommendedName>
</protein>
<reference evidence="8" key="2">
    <citation type="submission" date="2020-05" db="UniProtKB">
        <authorList>
            <consortium name="EnsemblMetazoa"/>
        </authorList>
    </citation>
    <scope>IDENTIFICATION</scope>
    <source>
        <strain evidence="8">IAEA</strain>
    </source>
</reference>
<keyword evidence="2" id="KW-0719">Serine esterase</keyword>
<dbReference type="GO" id="GO:0052689">
    <property type="term" value="F:carboxylic ester hydrolase activity"/>
    <property type="evidence" value="ECO:0007669"/>
    <property type="project" value="UniProtKB-KW"/>
</dbReference>
<keyword evidence="9" id="KW-1185">Reference proteome</keyword>
<dbReference type="EnsemblMetazoa" id="GPAI025587-RA">
    <property type="protein sequence ID" value="GPAI025587-PA"/>
    <property type="gene ID" value="GPAI025587"/>
</dbReference>
<keyword evidence="4" id="KW-1015">Disulfide bond</keyword>
<dbReference type="InterPro" id="IPR019826">
    <property type="entry name" value="Carboxylesterase_B_AS"/>
</dbReference>
<evidence type="ECO:0000313" key="9">
    <source>
        <dbReference type="Proteomes" id="UP000092445"/>
    </source>
</evidence>